<feature type="compositionally biased region" description="Low complexity" evidence="1">
    <location>
        <begin position="426"/>
        <end position="440"/>
    </location>
</feature>
<dbReference type="Gene3D" id="3.30.450.20">
    <property type="entry name" value="PAS domain"/>
    <property type="match status" value="1"/>
</dbReference>
<dbReference type="Pfam" id="PF00990">
    <property type="entry name" value="GGDEF"/>
    <property type="match status" value="1"/>
</dbReference>
<dbReference type="InterPro" id="IPR052155">
    <property type="entry name" value="Biofilm_reg_signaling"/>
</dbReference>
<feature type="domain" description="EAL" evidence="4">
    <location>
        <begin position="2"/>
        <end position="249"/>
    </location>
</feature>
<dbReference type="InterPro" id="IPR035919">
    <property type="entry name" value="EAL_sf"/>
</dbReference>
<dbReference type="NCBIfam" id="TIGR00254">
    <property type="entry name" value="GGDEF"/>
    <property type="match status" value="1"/>
</dbReference>
<dbReference type="Pfam" id="PF00563">
    <property type="entry name" value="EAL"/>
    <property type="match status" value="1"/>
</dbReference>
<dbReference type="CDD" id="cd01949">
    <property type="entry name" value="GGDEF"/>
    <property type="match status" value="1"/>
</dbReference>
<dbReference type="Gene3D" id="3.20.20.450">
    <property type="entry name" value="EAL domain"/>
    <property type="match status" value="1"/>
</dbReference>
<dbReference type="Pfam" id="PF10069">
    <property type="entry name" value="DICT"/>
    <property type="match status" value="1"/>
</dbReference>
<dbReference type="RefSeq" id="WP_225235614.1">
    <property type="nucleotide sequence ID" value="NZ_JBAPLV010000012.1"/>
</dbReference>
<feature type="region of interest" description="Disordered" evidence="1">
    <location>
        <begin position="415"/>
        <end position="440"/>
    </location>
</feature>
<gene>
    <name evidence="6" type="ORF">UXQ13_12330</name>
</gene>
<dbReference type="InterPro" id="IPR043128">
    <property type="entry name" value="Rev_trsase/Diguanyl_cyclase"/>
</dbReference>
<dbReference type="SMART" id="SM00052">
    <property type="entry name" value="EAL"/>
    <property type="match status" value="1"/>
</dbReference>
<dbReference type="CDD" id="cd01948">
    <property type="entry name" value="EAL"/>
    <property type="match status" value="1"/>
</dbReference>
<evidence type="ECO:0000259" key="3">
    <source>
        <dbReference type="PROSITE" id="PS50113"/>
    </source>
</evidence>
<dbReference type="InterPro" id="IPR035965">
    <property type="entry name" value="PAS-like_dom_sf"/>
</dbReference>
<dbReference type="PROSITE" id="PS50883">
    <property type="entry name" value="EAL"/>
    <property type="match status" value="1"/>
</dbReference>
<dbReference type="EMBL" id="JBAPLV010000012">
    <property type="protein sequence ID" value="MEI4279254.1"/>
    <property type="molecule type" value="Genomic_DNA"/>
</dbReference>
<dbReference type="InterPro" id="IPR019278">
    <property type="entry name" value="DICT_dom"/>
</dbReference>
<dbReference type="Gene3D" id="3.30.70.270">
    <property type="match status" value="1"/>
</dbReference>
<dbReference type="NCBIfam" id="TIGR00229">
    <property type="entry name" value="sensory_box"/>
    <property type="match status" value="1"/>
</dbReference>
<keyword evidence="7" id="KW-1185">Reference proteome</keyword>
<keyword evidence="6" id="KW-0548">Nucleotidyltransferase</keyword>
<dbReference type="SMART" id="SM00267">
    <property type="entry name" value="GGDEF"/>
    <property type="match status" value="1"/>
</dbReference>
<feature type="domain" description="GGDEF" evidence="5">
    <location>
        <begin position="619"/>
        <end position="747"/>
    </location>
</feature>
<dbReference type="PANTHER" id="PTHR44757">
    <property type="entry name" value="DIGUANYLATE CYCLASE DGCP"/>
    <property type="match status" value="1"/>
</dbReference>
<dbReference type="PROSITE" id="PS50113">
    <property type="entry name" value="PAC"/>
    <property type="match status" value="1"/>
</dbReference>
<dbReference type="SMART" id="SM00091">
    <property type="entry name" value="PAS"/>
    <property type="match status" value="1"/>
</dbReference>
<reference evidence="6 7" key="1">
    <citation type="submission" date="2024-03" db="EMBL/GenBank/DDBJ databases">
        <title>Draft genome sequence of Klenkia terrae.</title>
        <authorList>
            <person name="Duangmal K."/>
            <person name="Chantavorakit T."/>
        </authorList>
    </citation>
    <scope>NUCLEOTIDE SEQUENCE [LARGE SCALE GENOMIC DNA]</scope>
    <source>
        <strain evidence="6 7">JCM 17786</strain>
    </source>
</reference>
<dbReference type="InterPro" id="IPR029787">
    <property type="entry name" value="Nucleotide_cyclase"/>
</dbReference>
<dbReference type="PROSITE" id="PS50112">
    <property type="entry name" value="PAS"/>
    <property type="match status" value="1"/>
</dbReference>
<dbReference type="PANTHER" id="PTHR44757:SF2">
    <property type="entry name" value="BIOFILM ARCHITECTURE MAINTENANCE PROTEIN MBAA"/>
    <property type="match status" value="1"/>
</dbReference>
<dbReference type="InterPro" id="IPR001633">
    <property type="entry name" value="EAL_dom"/>
</dbReference>
<evidence type="ECO:0000259" key="5">
    <source>
        <dbReference type="PROSITE" id="PS50887"/>
    </source>
</evidence>
<accession>A0ABU8E8T3</accession>
<dbReference type="EC" id="2.7.7.65" evidence="6"/>
<dbReference type="CDD" id="cd00130">
    <property type="entry name" value="PAS"/>
    <property type="match status" value="1"/>
</dbReference>
<organism evidence="6 7">
    <name type="scientific">Klenkia terrae</name>
    <dbReference type="NCBI Taxonomy" id="1052259"/>
    <lineage>
        <taxon>Bacteria</taxon>
        <taxon>Bacillati</taxon>
        <taxon>Actinomycetota</taxon>
        <taxon>Actinomycetes</taxon>
        <taxon>Geodermatophilales</taxon>
        <taxon>Geodermatophilaceae</taxon>
        <taxon>Klenkia</taxon>
    </lineage>
</organism>
<dbReference type="InterPro" id="IPR000160">
    <property type="entry name" value="GGDEF_dom"/>
</dbReference>
<evidence type="ECO:0000313" key="6">
    <source>
        <dbReference type="EMBL" id="MEI4279254.1"/>
    </source>
</evidence>
<dbReference type="SUPFAM" id="SSF55073">
    <property type="entry name" value="Nucleotide cyclase"/>
    <property type="match status" value="1"/>
</dbReference>
<evidence type="ECO:0000259" key="2">
    <source>
        <dbReference type="PROSITE" id="PS50112"/>
    </source>
</evidence>
<evidence type="ECO:0000259" key="4">
    <source>
        <dbReference type="PROSITE" id="PS50883"/>
    </source>
</evidence>
<evidence type="ECO:0000256" key="1">
    <source>
        <dbReference type="SAM" id="MobiDB-lite"/>
    </source>
</evidence>
<proteinExistence type="predicted"/>
<comment type="caution">
    <text evidence="6">The sequence shown here is derived from an EMBL/GenBank/DDBJ whole genome shotgun (WGS) entry which is preliminary data.</text>
</comment>
<dbReference type="SUPFAM" id="SSF55785">
    <property type="entry name" value="PYP-like sensor domain (PAS domain)"/>
    <property type="match status" value="1"/>
</dbReference>
<dbReference type="GO" id="GO:0052621">
    <property type="term" value="F:diguanylate cyclase activity"/>
    <property type="evidence" value="ECO:0007669"/>
    <property type="project" value="UniProtKB-EC"/>
</dbReference>
<protein>
    <submittedName>
        <fullName evidence="6">Diguanylate cyclase</fullName>
        <ecNumber evidence="6">2.7.7.65</ecNumber>
    </submittedName>
</protein>
<feature type="domain" description="PAS" evidence="2">
    <location>
        <begin position="444"/>
        <end position="517"/>
    </location>
</feature>
<keyword evidence="6" id="KW-0808">Transferase</keyword>
<dbReference type="PROSITE" id="PS50887">
    <property type="entry name" value="GGDEF"/>
    <property type="match status" value="1"/>
</dbReference>
<dbReference type="InterPro" id="IPR000014">
    <property type="entry name" value="PAS"/>
</dbReference>
<dbReference type="Pfam" id="PF13426">
    <property type="entry name" value="PAS_9"/>
    <property type="match status" value="1"/>
</dbReference>
<evidence type="ECO:0000313" key="7">
    <source>
        <dbReference type="Proteomes" id="UP001373496"/>
    </source>
</evidence>
<name>A0ABU8E8T3_9ACTN</name>
<dbReference type="SUPFAM" id="SSF141868">
    <property type="entry name" value="EAL domain-like"/>
    <property type="match status" value="1"/>
</dbReference>
<dbReference type="Proteomes" id="UP001373496">
    <property type="component" value="Unassembled WGS sequence"/>
</dbReference>
<feature type="domain" description="PAC" evidence="3">
    <location>
        <begin position="519"/>
        <end position="573"/>
    </location>
</feature>
<sequence>MPAATHRSIDDVLGADQVHSVFQPIIDLDTGAVVAYEALARGPVGPLHTPDALFAAARAAGRLAELDAACRAAAFRGAVTQGLLAPLTVFVNVEPEVLDSAPLDQLLAIAEQAPAELRVVVEITERAIAARPAELLRTVQRIREIGWGLALDDVGADAMSLAFMPLLQPDVVKLDLRLVQGRPGPQAAEIMNAVNAYAERTGARVLAEGIETQAHVVQALALGAVLGQGWLFGRPQAGPAEHLPTAELVLPAAPVEPPGAEESPFACLPVGTVLRRSPKLLLIELSKQLERQAMRLGETAVVAATFQDARHLTPATVERYRELADRTGFVCALGAGLPPEPLAGVRGATLAATDGVRGEWDVVVLSPHFSAALLARDLGDHGPDLERTFEFAVTYDRETVVRAARALVSRVAPRADSPARPEVAQRPVTTAPRTPARAAPGSAVEGLLHRALAATASGVVIVDLLAPDQPLVYVNHAFEELAGFPREEVLGRNCRFLQSPDSDLAAVARIREAVDAGLECRETLLNHRGPDRTPWWNELHLAPVTDPAGRVVQYIGVQNDVTVRVEAGRRLAREQDRTRQYLARIEQLAYTDPLTELPNRRRLQEEVELALGEAATTGTATGLLFVDLDGFKAVNDRFGHAAGDQLLVAVSRRLRGGLRRTDLLARLGGDEFLVALPGLDPRSAPEEAAAVAAQLAELVRAPLQLCGETVHVGASIGCATGPVDGVDFAGLLHAADQRMYRAKHLVG</sequence>
<dbReference type="InterPro" id="IPR000700">
    <property type="entry name" value="PAS-assoc_C"/>
</dbReference>